<dbReference type="GO" id="GO:0005929">
    <property type="term" value="C:cilium"/>
    <property type="evidence" value="ECO:0007669"/>
    <property type="project" value="UniProtKB-SubCell"/>
</dbReference>
<dbReference type="Proteomes" id="UP000215335">
    <property type="component" value="Unassembled WGS sequence"/>
</dbReference>
<dbReference type="PANTHER" id="PTHR31622:SF1">
    <property type="entry name" value="TRANSMEMBRANE PROTEIN 218"/>
    <property type="match status" value="1"/>
</dbReference>
<sequence>YASVICVELLSWLQLTRGMTSHIFGVGLGLFVILTLWISAGLIFLVSLRIERRIGAVALAVTAIITVILISVPRAPQHPVVQENKPYDHFFIWRMILLILLAASSVIGFVGYVKFALMDVARPQRVRNWVL</sequence>
<feature type="non-terminal residue" evidence="2">
    <location>
        <position position="1"/>
    </location>
</feature>
<dbReference type="OrthoDB" id="7691320at2759"/>
<name>A0A232ETF7_9HYME</name>
<comment type="caution">
    <text evidence="2">The sequence shown here is derived from an EMBL/GenBank/DDBJ whole genome shotgun (WGS) entry which is preliminary data.</text>
</comment>
<gene>
    <name evidence="2" type="ORF">TSAR_015157</name>
</gene>
<feature type="transmembrane region" description="Helical" evidence="1">
    <location>
        <begin position="54"/>
        <end position="72"/>
    </location>
</feature>
<reference evidence="2 3" key="1">
    <citation type="journal article" date="2017" name="Curr. Biol.">
        <title>The Evolution of Venom by Co-option of Single-Copy Genes.</title>
        <authorList>
            <person name="Martinson E.O."/>
            <person name="Mrinalini"/>
            <person name="Kelkar Y.D."/>
            <person name="Chang C.H."/>
            <person name="Werren J.H."/>
        </authorList>
    </citation>
    <scope>NUCLEOTIDE SEQUENCE [LARGE SCALE GENOMIC DNA]</scope>
    <source>
        <strain evidence="2 3">Alberta</strain>
        <tissue evidence="2">Whole body</tissue>
    </source>
</reference>
<dbReference type="EMBL" id="NNAY01002301">
    <property type="protein sequence ID" value="OXU21586.1"/>
    <property type="molecule type" value="Genomic_DNA"/>
</dbReference>
<keyword evidence="1" id="KW-0472">Membrane</keyword>
<feature type="transmembrane region" description="Helical" evidence="1">
    <location>
        <begin position="23"/>
        <end position="47"/>
    </location>
</feature>
<feature type="transmembrane region" description="Helical" evidence="1">
    <location>
        <begin position="92"/>
        <end position="117"/>
    </location>
</feature>
<evidence type="ECO:0000313" key="3">
    <source>
        <dbReference type="Proteomes" id="UP000215335"/>
    </source>
</evidence>
<dbReference type="AlphaFoldDB" id="A0A232ETF7"/>
<organism evidence="2 3">
    <name type="scientific">Trichomalopsis sarcophagae</name>
    <dbReference type="NCBI Taxonomy" id="543379"/>
    <lineage>
        <taxon>Eukaryota</taxon>
        <taxon>Metazoa</taxon>
        <taxon>Ecdysozoa</taxon>
        <taxon>Arthropoda</taxon>
        <taxon>Hexapoda</taxon>
        <taxon>Insecta</taxon>
        <taxon>Pterygota</taxon>
        <taxon>Neoptera</taxon>
        <taxon>Endopterygota</taxon>
        <taxon>Hymenoptera</taxon>
        <taxon>Apocrita</taxon>
        <taxon>Proctotrupomorpha</taxon>
        <taxon>Chalcidoidea</taxon>
        <taxon>Pteromalidae</taxon>
        <taxon>Pteromalinae</taxon>
        <taxon>Trichomalopsis</taxon>
    </lineage>
</organism>
<dbReference type="GO" id="GO:0016020">
    <property type="term" value="C:membrane"/>
    <property type="evidence" value="ECO:0007669"/>
    <property type="project" value="UniProtKB-SubCell"/>
</dbReference>
<dbReference type="PANTHER" id="PTHR31622">
    <property type="entry name" value="TRANSMEMBRANE PROTEIN 218"/>
    <property type="match status" value="1"/>
</dbReference>
<protein>
    <submittedName>
        <fullName evidence="2">Uncharacterized protein</fullName>
    </submittedName>
</protein>
<keyword evidence="1" id="KW-1133">Transmembrane helix</keyword>
<dbReference type="STRING" id="543379.A0A232ETF7"/>
<keyword evidence="1" id="KW-0812">Transmembrane</keyword>
<proteinExistence type="predicted"/>
<evidence type="ECO:0000256" key="1">
    <source>
        <dbReference type="SAM" id="Phobius"/>
    </source>
</evidence>
<dbReference type="InterPro" id="IPR026771">
    <property type="entry name" value="Tmem218"/>
</dbReference>
<evidence type="ECO:0000313" key="2">
    <source>
        <dbReference type="EMBL" id="OXU21586.1"/>
    </source>
</evidence>
<accession>A0A232ETF7</accession>
<keyword evidence="3" id="KW-1185">Reference proteome</keyword>